<dbReference type="RefSeq" id="WP_387897877.1">
    <property type="nucleotide sequence ID" value="NZ_JBIAPK010000011.1"/>
</dbReference>
<comment type="caution">
    <text evidence="1">The sequence shown here is derived from an EMBL/GenBank/DDBJ whole genome shotgun (WGS) entry which is preliminary data.</text>
</comment>
<evidence type="ECO:0000313" key="2">
    <source>
        <dbReference type="Proteomes" id="UP001601976"/>
    </source>
</evidence>
<proteinExistence type="predicted"/>
<sequence length="79" mass="8533">MASHVRGPQGPQEQNVRLVSVDGRHAELAFSGEATGAVAGQIEKVMLDPALQNVSEWTFDLSKVQKLDAVCASHSRDLF</sequence>
<accession>A0ABW6RMH3</accession>
<keyword evidence="2" id="KW-1185">Reference proteome</keyword>
<dbReference type="EMBL" id="JBIAPK010000011">
    <property type="protein sequence ID" value="MFF3342765.1"/>
    <property type="molecule type" value="Genomic_DNA"/>
</dbReference>
<reference evidence="1 2" key="1">
    <citation type="submission" date="2024-10" db="EMBL/GenBank/DDBJ databases">
        <title>The Natural Products Discovery Center: Release of the First 8490 Sequenced Strains for Exploring Actinobacteria Biosynthetic Diversity.</title>
        <authorList>
            <person name="Kalkreuter E."/>
            <person name="Kautsar S.A."/>
            <person name="Yang D."/>
            <person name="Bader C.D."/>
            <person name="Teijaro C.N."/>
            <person name="Fluegel L."/>
            <person name="Davis C.M."/>
            <person name="Simpson J.R."/>
            <person name="Lauterbach L."/>
            <person name="Steele A.D."/>
            <person name="Gui C."/>
            <person name="Meng S."/>
            <person name="Li G."/>
            <person name="Viehrig K."/>
            <person name="Ye F."/>
            <person name="Su P."/>
            <person name="Kiefer A.F."/>
            <person name="Nichols A."/>
            <person name="Cepeda A.J."/>
            <person name="Yan W."/>
            <person name="Fan B."/>
            <person name="Jiang Y."/>
            <person name="Adhikari A."/>
            <person name="Zheng C.-J."/>
            <person name="Schuster L."/>
            <person name="Cowan T.M."/>
            <person name="Smanski M.J."/>
            <person name="Chevrette M.G."/>
            <person name="De Carvalho L.P.S."/>
            <person name="Shen B."/>
        </authorList>
    </citation>
    <scope>NUCLEOTIDE SEQUENCE [LARGE SCALE GENOMIC DNA]</scope>
    <source>
        <strain evidence="1 2">NPDC003029</strain>
    </source>
</reference>
<protein>
    <submittedName>
        <fullName evidence="1">Uncharacterized protein</fullName>
    </submittedName>
</protein>
<evidence type="ECO:0000313" key="1">
    <source>
        <dbReference type="EMBL" id="MFF3342765.1"/>
    </source>
</evidence>
<organism evidence="1 2">
    <name type="scientific">Streptomyces flavidovirens</name>
    <dbReference type="NCBI Taxonomy" id="67298"/>
    <lineage>
        <taxon>Bacteria</taxon>
        <taxon>Bacillati</taxon>
        <taxon>Actinomycetota</taxon>
        <taxon>Actinomycetes</taxon>
        <taxon>Kitasatosporales</taxon>
        <taxon>Streptomycetaceae</taxon>
        <taxon>Streptomyces</taxon>
    </lineage>
</organism>
<dbReference type="Proteomes" id="UP001601976">
    <property type="component" value="Unassembled WGS sequence"/>
</dbReference>
<name>A0ABW6RMH3_9ACTN</name>
<gene>
    <name evidence="1" type="ORF">ACFYWW_29240</name>
</gene>